<dbReference type="Proteomes" id="UP001259832">
    <property type="component" value="Unassembled WGS sequence"/>
</dbReference>
<name>A0AAD9LPB7_9STRA</name>
<dbReference type="Pfam" id="PF13637">
    <property type="entry name" value="Ank_4"/>
    <property type="match status" value="1"/>
</dbReference>
<evidence type="ECO:0008006" key="3">
    <source>
        <dbReference type="Google" id="ProtNLM"/>
    </source>
</evidence>
<dbReference type="InterPro" id="IPR002110">
    <property type="entry name" value="Ankyrin_rpt"/>
</dbReference>
<dbReference type="Gene3D" id="1.25.40.20">
    <property type="entry name" value="Ankyrin repeat-containing domain"/>
    <property type="match status" value="1"/>
</dbReference>
<evidence type="ECO:0000313" key="2">
    <source>
        <dbReference type="Proteomes" id="UP001259832"/>
    </source>
</evidence>
<dbReference type="SUPFAM" id="SSF48403">
    <property type="entry name" value="Ankyrin repeat"/>
    <property type="match status" value="1"/>
</dbReference>
<dbReference type="InterPro" id="IPR036770">
    <property type="entry name" value="Ankyrin_rpt-contain_sf"/>
</dbReference>
<sequence>MELHVTATWKFCSGFQDNGKYPESDTGTLLKAAVAGHLNVVQWTIDRDRQDGTLGYESGDGTRRTYITRLGGETRLAIHAAAINGHLEVAKYLHAYVDKPHNQAEREIEFRRLSRTPGS</sequence>
<organism evidence="1 2">
    <name type="scientific">Phytophthora citrophthora</name>
    <dbReference type="NCBI Taxonomy" id="4793"/>
    <lineage>
        <taxon>Eukaryota</taxon>
        <taxon>Sar</taxon>
        <taxon>Stramenopiles</taxon>
        <taxon>Oomycota</taxon>
        <taxon>Peronosporomycetes</taxon>
        <taxon>Peronosporales</taxon>
        <taxon>Peronosporaceae</taxon>
        <taxon>Phytophthora</taxon>
    </lineage>
</organism>
<reference evidence="1" key="1">
    <citation type="submission" date="2023-08" db="EMBL/GenBank/DDBJ databases">
        <title>Reference Genome Resource for the Citrus Pathogen Phytophthora citrophthora.</title>
        <authorList>
            <person name="Moller H."/>
            <person name="Coetzee B."/>
            <person name="Rose L.J."/>
            <person name="Van Niekerk J.M."/>
        </authorList>
    </citation>
    <scope>NUCLEOTIDE SEQUENCE</scope>
    <source>
        <strain evidence="1">STE-U-9442</strain>
    </source>
</reference>
<keyword evidence="2" id="KW-1185">Reference proteome</keyword>
<comment type="caution">
    <text evidence="1">The sequence shown here is derived from an EMBL/GenBank/DDBJ whole genome shotgun (WGS) entry which is preliminary data.</text>
</comment>
<dbReference type="AlphaFoldDB" id="A0AAD9LPB7"/>
<protein>
    <recommendedName>
        <fullName evidence="3">Ankyrin repeat protein</fullName>
    </recommendedName>
</protein>
<dbReference type="EMBL" id="JASMQC010000007">
    <property type="protein sequence ID" value="KAK1943431.1"/>
    <property type="molecule type" value="Genomic_DNA"/>
</dbReference>
<gene>
    <name evidence="1" type="ORF">P3T76_004827</name>
</gene>
<evidence type="ECO:0000313" key="1">
    <source>
        <dbReference type="EMBL" id="KAK1943431.1"/>
    </source>
</evidence>
<proteinExistence type="predicted"/>
<accession>A0AAD9LPB7</accession>